<dbReference type="EMBL" id="MGFQ01000043">
    <property type="protein sequence ID" value="OGM08525.1"/>
    <property type="molecule type" value="Genomic_DNA"/>
</dbReference>
<feature type="domain" description="SET" evidence="1">
    <location>
        <begin position="8"/>
        <end position="119"/>
    </location>
</feature>
<proteinExistence type="predicted"/>
<accession>A0A1F7X2J1</accession>
<organism evidence="2 3">
    <name type="scientific">Candidatus Woesebacteria bacterium RBG_13_36_22</name>
    <dbReference type="NCBI Taxonomy" id="1802478"/>
    <lineage>
        <taxon>Bacteria</taxon>
        <taxon>Candidatus Woeseibacteriota</taxon>
    </lineage>
</organism>
<name>A0A1F7X2J1_9BACT</name>
<evidence type="ECO:0000259" key="1">
    <source>
        <dbReference type="PROSITE" id="PS50280"/>
    </source>
</evidence>
<dbReference type="InterPro" id="IPR001214">
    <property type="entry name" value="SET_dom"/>
</dbReference>
<dbReference type="Proteomes" id="UP000176939">
    <property type="component" value="Unassembled WGS sequence"/>
</dbReference>
<dbReference type="InterPro" id="IPR046341">
    <property type="entry name" value="SET_dom_sf"/>
</dbReference>
<evidence type="ECO:0000313" key="2">
    <source>
        <dbReference type="EMBL" id="OGM08525.1"/>
    </source>
</evidence>
<dbReference type="AlphaFoldDB" id="A0A1F7X2J1"/>
<dbReference type="PROSITE" id="PS50280">
    <property type="entry name" value="SET"/>
    <property type="match status" value="1"/>
</dbReference>
<evidence type="ECO:0000313" key="3">
    <source>
        <dbReference type="Proteomes" id="UP000176939"/>
    </source>
</evidence>
<dbReference type="SUPFAM" id="SSF82199">
    <property type="entry name" value="SET domain"/>
    <property type="match status" value="1"/>
</dbReference>
<gene>
    <name evidence="2" type="ORF">A2Z67_02225</name>
</gene>
<dbReference type="Pfam" id="PF00856">
    <property type="entry name" value="SET"/>
    <property type="match status" value="1"/>
</dbReference>
<reference evidence="2 3" key="1">
    <citation type="journal article" date="2016" name="Nat. Commun.">
        <title>Thousands of microbial genomes shed light on interconnected biogeochemical processes in an aquifer system.</title>
        <authorList>
            <person name="Anantharaman K."/>
            <person name="Brown C.T."/>
            <person name="Hug L.A."/>
            <person name="Sharon I."/>
            <person name="Castelle C.J."/>
            <person name="Probst A.J."/>
            <person name="Thomas B.C."/>
            <person name="Singh A."/>
            <person name="Wilkins M.J."/>
            <person name="Karaoz U."/>
            <person name="Brodie E.L."/>
            <person name="Williams K.H."/>
            <person name="Hubbard S.S."/>
            <person name="Banfield J.F."/>
        </authorList>
    </citation>
    <scope>NUCLEOTIDE SEQUENCE [LARGE SCALE GENOMIC DNA]</scope>
</reference>
<dbReference type="GO" id="GO:0062122">
    <property type="term" value="F:histone H3K37 methyltransferase activity"/>
    <property type="evidence" value="ECO:0007669"/>
    <property type="project" value="InterPro"/>
</dbReference>
<protein>
    <recommendedName>
        <fullName evidence="1">SET domain-containing protein</fullName>
    </recommendedName>
</protein>
<sequence length="135" mass="15733">MKKIFTSDKVYISKSGILNAGRGVYARRDIKKGEIIERCPIIDVPRGDMSNLKESILVTYFFYYGKNKKRLAIVLGFGSIYNHSYKPNATYKIKQKDMIVDFIALHNIKKDDEITFNYSHCGNLKDQKRPLWFEV</sequence>
<comment type="caution">
    <text evidence="2">The sequence shown here is derived from an EMBL/GenBank/DDBJ whole genome shotgun (WGS) entry which is preliminary data.</text>
</comment>
<dbReference type="PIRSF" id="PIRSF022536">
    <property type="entry name" value="A612L_SET"/>
    <property type="match status" value="1"/>
</dbReference>
<dbReference type="SMART" id="SM00317">
    <property type="entry name" value="SET"/>
    <property type="match status" value="1"/>
</dbReference>
<dbReference type="InterPro" id="IPR009207">
    <property type="entry name" value="SET7_MeTrfase"/>
</dbReference>
<dbReference type="Gene3D" id="2.170.270.10">
    <property type="entry name" value="SET domain"/>
    <property type="match status" value="1"/>
</dbReference>